<dbReference type="Proteomes" id="UP000009398">
    <property type="component" value="Segment"/>
</dbReference>
<organism evidence="1 2">
    <name type="scientific">Vibrio phage vB_VpaS_MAR10</name>
    <dbReference type="NCBI Taxonomy" id="1229755"/>
    <lineage>
        <taxon>Viruses</taxon>
        <taxon>Duplodnaviria</taxon>
        <taxon>Heunggongvirae</taxon>
        <taxon>Uroviricota</taxon>
        <taxon>Caudoviricetes</taxon>
        <taxon>Mardecavirus</taxon>
        <taxon>Mardecavirus MAR10</taxon>
    </lineage>
</organism>
<dbReference type="GeneID" id="14181794"/>
<name>K7RVP7_9CAUD</name>
<dbReference type="RefSeq" id="YP_007111909.1">
    <property type="nucleotide sequence ID" value="NC_019713.1"/>
</dbReference>
<dbReference type="KEGG" id="vg:14181794"/>
<proteinExistence type="predicted"/>
<evidence type="ECO:0000313" key="2">
    <source>
        <dbReference type="Proteomes" id="UP000009398"/>
    </source>
</evidence>
<evidence type="ECO:0008006" key="3">
    <source>
        <dbReference type="Google" id="ProtNLM"/>
    </source>
</evidence>
<evidence type="ECO:0000313" key="1">
    <source>
        <dbReference type="EMBL" id="AFV81295.1"/>
    </source>
</evidence>
<sequence>MALLRRRVIHTPTKSGRLRARLVVEKVTNSKPTTRKRKKRLKDSLHSQLCLLAKKWIYKQGFGVAVDDRMKAACVTGEQPDALGWRASVSILIEVKTSRSDFLADKNKKFRADPSIGMGDWRFYLCPKDLISKDELPEGWGLLYYSDGKIRRVHGGPKSNGWTFDSIPFRGNKECEMSYMYSALRRMVVRGHLESMYSMDGIKK</sequence>
<protein>
    <recommendedName>
        <fullName evidence="3">Endonuclease</fullName>
    </recommendedName>
</protein>
<keyword evidence="2" id="KW-1185">Reference proteome</keyword>
<accession>K7RVP7</accession>
<gene>
    <name evidence="1" type="ORF">MAR10_062</name>
</gene>
<dbReference type="OrthoDB" id="8025at10239"/>
<dbReference type="EMBL" id="JX556418">
    <property type="protein sequence ID" value="AFV81295.1"/>
    <property type="molecule type" value="Genomic_DNA"/>
</dbReference>
<reference evidence="1 2" key="1">
    <citation type="journal article" date="2012" name="J. Virol.">
        <title>Genome Sequence of Temperate Vibrio parahaemolyticus Bacteriophage vB_VpaS_MAR10.</title>
        <authorList>
            <person name="Alanis Villa A."/>
            <person name="Kropinski A.M."/>
            <person name="Abbasifar R."/>
            <person name="Abbasifar A."/>
            <person name="Griffiths M.W."/>
        </authorList>
    </citation>
    <scope>NUCLEOTIDE SEQUENCE [LARGE SCALE GENOMIC DNA]</scope>
</reference>